<keyword evidence="2" id="KW-0472">Membrane</keyword>
<dbReference type="EMBL" id="CADILE010000003">
    <property type="protein sequence ID" value="CAB3842829.1"/>
    <property type="molecule type" value="Genomic_DNA"/>
</dbReference>
<evidence type="ECO:0000256" key="2">
    <source>
        <dbReference type="SAM" id="Phobius"/>
    </source>
</evidence>
<organism evidence="3 4">
    <name type="scientific">Achromobacter ruhlandii</name>
    <dbReference type="NCBI Taxonomy" id="72557"/>
    <lineage>
        <taxon>Bacteria</taxon>
        <taxon>Pseudomonadati</taxon>
        <taxon>Pseudomonadota</taxon>
        <taxon>Betaproteobacteria</taxon>
        <taxon>Burkholderiales</taxon>
        <taxon>Alcaligenaceae</taxon>
        <taxon>Achromobacter</taxon>
    </lineage>
</organism>
<feature type="region of interest" description="Disordered" evidence="1">
    <location>
        <begin position="124"/>
        <end position="143"/>
    </location>
</feature>
<reference evidence="3 4" key="1">
    <citation type="submission" date="2020-04" db="EMBL/GenBank/DDBJ databases">
        <authorList>
            <person name="De Canck E."/>
        </authorList>
    </citation>
    <scope>NUCLEOTIDE SEQUENCE [LARGE SCALE GENOMIC DNA]</scope>
    <source>
        <strain evidence="3 4">LMG 3328</strain>
    </source>
</reference>
<evidence type="ECO:0000313" key="4">
    <source>
        <dbReference type="Proteomes" id="UP000494122"/>
    </source>
</evidence>
<evidence type="ECO:0000313" key="3">
    <source>
        <dbReference type="EMBL" id="CAB3842829.1"/>
    </source>
</evidence>
<feature type="compositionally biased region" description="Low complexity" evidence="1">
    <location>
        <begin position="131"/>
        <end position="143"/>
    </location>
</feature>
<feature type="transmembrane region" description="Helical" evidence="2">
    <location>
        <begin position="31"/>
        <end position="50"/>
    </location>
</feature>
<dbReference type="Pfam" id="PF10990">
    <property type="entry name" value="DUF2809"/>
    <property type="match status" value="1"/>
</dbReference>
<sequence>MKLTFNRSAFAALLAVTAVEALIATLGKPYPLLRGFVGDVVAVGWAYLVYRSFIRAGVLPLALAALLTGYAVELGQYLARHYGWRLEQPVLRVILGSVPDWWDMLAYTLGFLLVLLLAGARRMRGPDRARGSGARAAGGAAKP</sequence>
<gene>
    <name evidence="3" type="ORF">LMG3328_01360</name>
</gene>
<name>A0A1D8IIL3_9BURK</name>
<feature type="transmembrane region" description="Helical" evidence="2">
    <location>
        <begin position="57"/>
        <end position="79"/>
    </location>
</feature>
<dbReference type="InterPro" id="IPR021257">
    <property type="entry name" value="DUF2809"/>
</dbReference>
<dbReference type="AlphaFoldDB" id="A0A1D8IIL3"/>
<proteinExistence type="predicted"/>
<dbReference type="RefSeq" id="WP_049070747.1">
    <property type="nucleotide sequence ID" value="NZ_CADILE010000003.1"/>
</dbReference>
<feature type="transmembrane region" description="Helical" evidence="2">
    <location>
        <begin position="101"/>
        <end position="120"/>
    </location>
</feature>
<keyword evidence="2" id="KW-0812">Transmembrane</keyword>
<evidence type="ECO:0000256" key="1">
    <source>
        <dbReference type="SAM" id="MobiDB-lite"/>
    </source>
</evidence>
<keyword evidence="2" id="KW-1133">Transmembrane helix</keyword>
<protein>
    <submittedName>
        <fullName evidence="3">Uncharacterized protein</fullName>
    </submittedName>
</protein>
<dbReference type="GeneID" id="55563451"/>
<accession>A0A1D8IIL3</accession>
<dbReference type="Proteomes" id="UP000494122">
    <property type="component" value="Unassembled WGS sequence"/>
</dbReference>